<name>A0A202E605_9EURY</name>
<protein>
    <submittedName>
        <fullName evidence="3">Uncharacterized protein</fullName>
    </submittedName>
</protein>
<gene>
    <name evidence="3" type="ORF">B2G88_14900</name>
</gene>
<organism evidence="3 4">
    <name type="scientific">Natronolimnobius baerhuensis</name>
    <dbReference type="NCBI Taxonomy" id="253108"/>
    <lineage>
        <taxon>Archaea</taxon>
        <taxon>Methanobacteriati</taxon>
        <taxon>Methanobacteriota</taxon>
        <taxon>Stenosarchaea group</taxon>
        <taxon>Halobacteria</taxon>
        <taxon>Halobacteriales</taxon>
        <taxon>Natrialbaceae</taxon>
        <taxon>Natronolimnobius</taxon>
    </lineage>
</organism>
<dbReference type="InterPro" id="IPR055693">
    <property type="entry name" value="DUF7269"/>
</dbReference>
<keyword evidence="2" id="KW-1133">Transmembrane helix</keyword>
<accession>A0A202E605</accession>
<reference evidence="3 4" key="1">
    <citation type="submission" date="2017-02" db="EMBL/GenBank/DDBJ databases">
        <title>Natronthermophilus aegyptiacus gen. nov.,sp. nov., an aerobic, extremely halophilic alkalithermophilic archaeon isolated from the athalassohaline Wadi An Natrun, Egypt.</title>
        <authorList>
            <person name="Zhao B."/>
        </authorList>
    </citation>
    <scope>NUCLEOTIDE SEQUENCE [LARGE SCALE GENOMIC DNA]</scope>
    <source>
        <strain evidence="3 4">CGMCC 1.3597</strain>
    </source>
</reference>
<dbReference type="RefSeq" id="WP_176393259.1">
    <property type="nucleotide sequence ID" value="NZ_MWPH01000003.1"/>
</dbReference>
<proteinExistence type="predicted"/>
<feature type="transmembrane region" description="Helical" evidence="2">
    <location>
        <begin position="50"/>
        <end position="70"/>
    </location>
</feature>
<dbReference type="Proteomes" id="UP000196084">
    <property type="component" value="Unassembled WGS sequence"/>
</dbReference>
<dbReference type="EMBL" id="MWPH01000003">
    <property type="protein sequence ID" value="OVE83713.1"/>
    <property type="molecule type" value="Genomic_DNA"/>
</dbReference>
<dbReference type="AlphaFoldDB" id="A0A202E605"/>
<evidence type="ECO:0000313" key="4">
    <source>
        <dbReference type="Proteomes" id="UP000196084"/>
    </source>
</evidence>
<keyword evidence="2" id="KW-0472">Membrane</keyword>
<feature type="region of interest" description="Disordered" evidence="1">
    <location>
        <begin position="211"/>
        <end position="250"/>
    </location>
</feature>
<evidence type="ECO:0000256" key="2">
    <source>
        <dbReference type="SAM" id="Phobius"/>
    </source>
</evidence>
<keyword evidence="2" id="KW-0812">Transmembrane</keyword>
<sequence>MTRRSILDGVLVVLTLVALGFGSVLAIRPAVLPPAVLEAVVSVETAVDPDHALIAIAAVVGLFALWRSYFSGASDVRDAGPQTNESLEMAAAITGSPTEQSEPMVVGAGATERVERTIDALERGQRATMERDAVTDDVRESLRAVEHASGRSSDAVEERIQTGAWTDDQIAAVFLGDTSAGTLSLGQRLRMWLFPGRTFEKRLERTLSALEQHATDGAFERKATGVESAARDGGRDQQDEPRESTEDNNA</sequence>
<keyword evidence="4" id="KW-1185">Reference proteome</keyword>
<dbReference type="Pfam" id="PF23933">
    <property type="entry name" value="DUF7269"/>
    <property type="match status" value="1"/>
</dbReference>
<comment type="caution">
    <text evidence="3">The sequence shown here is derived from an EMBL/GenBank/DDBJ whole genome shotgun (WGS) entry which is preliminary data.</text>
</comment>
<evidence type="ECO:0000313" key="3">
    <source>
        <dbReference type="EMBL" id="OVE83713.1"/>
    </source>
</evidence>
<dbReference type="OrthoDB" id="307812at2157"/>
<evidence type="ECO:0000256" key="1">
    <source>
        <dbReference type="SAM" id="MobiDB-lite"/>
    </source>
</evidence>
<feature type="compositionally biased region" description="Basic and acidic residues" evidence="1">
    <location>
        <begin position="218"/>
        <end position="250"/>
    </location>
</feature>